<organism evidence="1 2">
    <name type="scientific">Thermoproteota archaeon</name>
    <dbReference type="NCBI Taxonomy" id="2056631"/>
    <lineage>
        <taxon>Archaea</taxon>
        <taxon>Thermoproteota</taxon>
    </lineage>
</organism>
<gene>
    <name evidence="1" type="ORF">DRJ26_05105</name>
</gene>
<sequence length="152" mass="17060">HLELAISQLIENFPVIITVTNCTVKVQDGLCSAEVEFIISDFKFNSHYSLNCLSELNVSLIEISTSNPPPTPAFKTVSLKVKVVREYELPIRSLNFTLAYYAGGKWDIFDPKVEFASPSIWMVHAVIPLLATKIRLYVGDWRGIVTSIEVEV</sequence>
<dbReference type="AlphaFoldDB" id="A0A497EXD0"/>
<protein>
    <submittedName>
        <fullName evidence="1">Uncharacterized protein</fullName>
    </submittedName>
</protein>
<accession>A0A497EXD0</accession>
<evidence type="ECO:0000313" key="2">
    <source>
        <dbReference type="Proteomes" id="UP000269499"/>
    </source>
</evidence>
<evidence type="ECO:0000313" key="1">
    <source>
        <dbReference type="EMBL" id="RLE52054.1"/>
    </source>
</evidence>
<dbReference type="Proteomes" id="UP000269499">
    <property type="component" value="Unassembled WGS sequence"/>
</dbReference>
<dbReference type="EMBL" id="QMRA01000135">
    <property type="protein sequence ID" value="RLE52054.1"/>
    <property type="molecule type" value="Genomic_DNA"/>
</dbReference>
<reference evidence="1 2" key="1">
    <citation type="submission" date="2018-06" db="EMBL/GenBank/DDBJ databases">
        <title>Extensive metabolic versatility and redundancy in microbially diverse, dynamic hydrothermal sediments.</title>
        <authorList>
            <person name="Dombrowski N."/>
            <person name="Teske A."/>
            <person name="Baker B.J."/>
        </authorList>
    </citation>
    <scope>NUCLEOTIDE SEQUENCE [LARGE SCALE GENOMIC DNA]</scope>
    <source>
        <strain evidence="1">B20_G2</strain>
    </source>
</reference>
<feature type="non-terminal residue" evidence="1">
    <location>
        <position position="1"/>
    </location>
</feature>
<proteinExistence type="predicted"/>
<name>A0A497EXD0_9CREN</name>
<comment type="caution">
    <text evidence="1">The sequence shown here is derived from an EMBL/GenBank/DDBJ whole genome shotgun (WGS) entry which is preliminary data.</text>
</comment>